<evidence type="ECO:0000313" key="3">
    <source>
        <dbReference type="Proteomes" id="UP001165679"/>
    </source>
</evidence>
<evidence type="ECO:0000259" key="1">
    <source>
        <dbReference type="Pfam" id="PF04909"/>
    </source>
</evidence>
<name>A0AA42CD13_9PROT</name>
<dbReference type="InterPro" id="IPR006680">
    <property type="entry name" value="Amidohydro-rel"/>
</dbReference>
<dbReference type="EMBL" id="JAPDNT010000003">
    <property type="protein sequence ID" value="MCW3474303.1"/>
    <property type="molecule type" value="Genomic_DNA"/>
</dbReference>
<dbReference type="SUPFAM" id="SSF51556">
    <property type="entry name" value="Metallo-dependent hydrolases"/>
    <property type="match status" value="1"/>
</dbReference>
<sequence length="295" mass="31258">MTDIMTGAIGFDVPPLACDCHMHVFGAPDRYPPAATRAYTPTEAPLARYRALATALGLQRVVLVQPSAYGTDNACMLDALRTLPGATRGVAVIDDATPEAALDEMQRLGVRGIRLNLVSNGIPDAAEATAALRAAAARVAPRGWHVQIFVPPTLLQALVPAIRALPVPVVIDHMGGADARLGASQPGLDELVALLAEGGCWVKVSGANRVSRQPAGFADARPIMRALIAANPERVVWGTDWPHIGPHDVGAPKTVIYMPHDNAGLLRLLGEAAPDAQLRRRILVDNPQRLYGFDA</sequence>
<feature type="domain" description="Amidohydrolase-related" evidence="1">
    <location>
        <begin position="18"/>
        <end position="293"/>
    </location>
</feature>
<accession>A0AA42CD13</accession>
<protein>
    <submittedName>
        <fullName evidence="2">Amidohydrolase family protein</fullName>
    </submittedName>
</protein>
<dbReference type="InterPro" id="IPR052358">
    <property type="entry name" value="Aro_Compnd_Degr_Hydrolases"/>
</dbReference>
<evidence type="ECO:0000313" key="2">
    <source>
        <dbReference type="EMBL" id="MCW3474303.1"/>
    </source>
</evidence>
<dbReference type="PANTHER" id="PTHR35563:SF2">
    <property type="entry name" value="BARREL METAL-DEPENDENT HYDROLASE, PUTATIVE (AFU_ORTHOLOGUE AFUA_1G16240)-RELATED"/>
    <property type="match status" value="1"/>
</dbReference>
<dbReference type="Proteomes" id="UP001165679">
    <property type="component" value="Unassembled WGS sequence"/>
</dbReference>
<reference evidence="2" key="2">
    <citation type="submission" date="2022-10" db="EMBL/GenBank/DDBJ databases">
        <authorList>
            <person name="Trinh H.N."/>
        </authorList>
    </citation>
    <scope>NUCLEOTIDE SEQUENCE</scope>
    <source>
        <strain evidence="2">RN2-1</strain>
    </source>
</reference>
<comment type="caution">
    <text evidence="2">The sequence shown here is derived from an EMBL/GenBank/DDBJ whole genome shotgun (WGS) entry which is preliminary data.</text>
</comment>
<keyword evidence="3" id="KW-1185">Reference proteome</keyword>
<dbReference type="Pfam" id="PF04909">
    <property type="entry name" value="Amidohydro_2"/>
    <property type="match status" value="1"/>
</dbReference>
<dbReference type="RefSeq" id="WP_264712928.1">
    <property type="nucleotide sequence ID" value="NZ_JAPDNT010000003.1"/>
</dbReference>
<proteinExistence type="predicted"/>
<organism evidence="2 3">
    <name type="scientific">Limobrevibacterium gyesilva</name>
    <dbReference type="NCBI Taxonomy" id="2991712"/>
    <lineage>
        <taxon>Bacteria</taxon>
        <taxon>Pseudomonadati</taxon>
        <taxon>Pseudomonadota</taxon>
        <taxon>Alphaproteobacteria</taxon>
        <taxon>Acetobacterales</taxon>
        <taxon>Acetobacteraceae</taxon>
        <taxon>Limobrevibacterium</taxon>
    </lineage>
</organism>
<dbReference type="InterPro" id="IPR032466">
    <property type="entry name" value="Metal_Hydrolase"/>
</dbReference>
<reference evidence="2" key="1">
    <citation type="submission" date="2022-09" db="EMBL/GenBank/DDBJ databases">
        <title>Rhodovastum sp. nov. RN2-1 isolated from soil in Seongnam, South Korea.</title>
        <authorList>
            <person name="Le N.T."/>
        </authorList>
    </citation>
    <scope>NUCLEOTIDE SEQUENCE</scope>
    <source>
        <strain evidence="2">RN2-1</strain>
    </source>
</reference>
<dbReference type="Gene3D" id="3.20.20.140">
    <property type="entry name" value="Metal-dependent hydrolases"/>
    <property type="match status" value="1"/>
</dbReference>
<dbReference type="PANTHER" id="PTHR35563">
    <property type="entry name" value="BARREL METAL-DEPENDENT HYDROLASE, PUTATIVE (AFU_ORTHOLOGUE AFUA_1G16240)-RELATED"/>
    <property type="match status" value="1"/>
</dbReference>
<dbReference type="GO" id="GO:0016787">
    <property type="term" value="F:hydrolase activity"/>
    <property type="evidence" value="ECO:0007669"/>
    <property type="project" value="InterPro"/>
</dbReference>
<gene>
    <name evidence="2" type="ORF">OL599_06890</name>
</gene>
<dbReference type="AlphaFoldDB" id="A0AA42CD13"/>